<protein>
    <submittedName>
        <fullName evidence="1">Uncharacterized protein</fullName>
    </submittedName>
</protein>
<evidence type="ECO:0000313" key="1">
    <source>
        <dbReference type="EMBL" id="CAI8601067.1"/>
    </source>
</evidence>
<accession>A0AAV0ZYV7</accession>
<sequence length="155" mass="17944">MSFVGKIEIKLQDLIENQRQPSSEAFENVFGKQKLERMRCHGRTTTPSLLKRNEEIPKLKKEHVIEVRQFNDRIEKVEEKRCQDKDRKLQLILKIILNQNTSELNIEALASLISAHATDANNVLRSSVSTYAATNDQVIDDNINEEFQSFDDEET</sequence>
<dbReference type="Proteomes" id="UP001157006">
    <property type="component" value="Chromosome 2"/>
</dbReference>
<proteinExistence type="predicted"/>
<dbReference type="AlphaFoldDB" id="A0AAV0ZYV7"/>
<reference evidence="1 2" key="1">
    <citation type="submission" date="2023-01" db="EMBL/GenBank/DDBJ databases">
        <authorList>
            <person name="Kreplak J."/>
        </authorList>
    </citation>
    <scope>NUCLEOTIDE SEQUENCE [LARGE SCALE GENOMIC DNA]</scope>
</reference>
<keyword evidence="2" id="KW-1185">Reference proteome</keyword>
<evidence type="ECO:0000313" key="2">
    <source>
        <dbReference type="Proteomes" id="UP001157006"/>
    </source>
</evidence>
<dbReference type="EMBL" id="OX451737">
    <property type="protein sequence ID" value="CAI8601067.1"/>
    <property type="molecule type" value="Genomic_DNA"/>
</dbReference>
<organism evidence="1 2">
    <name type="scientific">Vicia faba</name>
    <name type="common">Broad bean</name>
    <name type="synonym">Faba vulgaris</name>
    <dbReference type="NCBI Taxonomy" id="3906"/>
    <lineage>
        <taxon>Eukaryota</taxon>
        <taxon>Viridiplantae</taxon>
        <taxon>Streptophyta</taxon>
        <taxon>Embryophyta</taxon>
        <taxon>Tracheophyta</taxon>
        <taxon>Spermatophyta</taxon>
        <taxon>Magnoliopsida</taxon>
        <taxon>eudicotyledons</taxon>
        <taxon>Gunneridae</taxon>
        <taxon>Pentapetalae</taxon>
        <taxon>rosids</taxon>
        <taxon>fabids</taxon>
        <taxon>Fabales</taxon>
        <taxon>Fabaceae</taxon>
        <taxon>Papilionoideae</taxon>
        <taxon>50 kb inversion clade</taxon>
        <taxon>NPAAA clade</taxon>
        <taxon>Hologalegina</taxon>
        <taxon>IRL clade</taxon>
        <taxon>Fabeae</taxon>
        <taxon>Vicia</taxon>
    </lineage>
</organism>
<gene>
    <name evidence="1" type="ORF">VFH_II254400</name>
</gene>
<name>A0AAV0ZYV7_VICFA</name>